<keyword evidence="1" id="KW-0732">Signal</keyword>
<dbReference type="AlphaFoldDB" id="A0AAV0ZEC6"/>
<organism evidence="2 3">
    <name type="scientific">Vicia faba</name>
    <name type="common">Broad bean</name>
    <name type="synonym">Faba vulgaris</name>
    <dbReference type="NCBI Taxonomy" id="3906"/>
    <lineage>
        <taxon>Eukaryota</taxon>
        <taxon>Viridiplantae</taxon>
        <taxon>Streptophyta</taxon>
        <taxon>Embryophyta</taxon>
        <taxon>Tracheophyta</taxon>
        <taxon>Spermatophyta</taxon>
        <taxon>Magnoliopsida</taxon>
        <taxon>eudicotyledons</taxon>
        <taxon>Gunneridae</taxon>
        <taxon>Pentapetalae</taxon>
        <taxon>rosids</taxon>
        <taxon>fabids</taxon>
        <taxon>Fabales</taxon>
        <taxon>Fabaceae</taxon>
        <taxon>Papilionoideae</taxon>
        <taxon>50 kb inversion clade</taxon>
        <taxon>NPAAA clade</taxon>
        <taxon>Hologalegina</taxon>
        <taxon>IRL clade</taxon>
        <taxon>Fabeae</taxon>
        <taxon>Vicia</taxon>
    </lineage>
</organism>
<dbReference type="Proteomes" id="UP001157006">
    <property type="component" value="Chromosome 2"/>
</dbReference>
<sequence length="90" mass="10422">MYQIILMFDLAMLISCTNITSLFPFSCVDDDMVGMEDKIVGEEGQNCGHLKLGRLIQGLTWEQPSDLEERKNFKLFLGNLAFFQFEFILY</sequence>
<gene>
    <name evidence="2" type="ORF">VFH_II022440</name>
</gene>
<dbReference type="EMBL" id="OX451737">
    <property type="protein sequence ID" value="CAI8596182.1"/>
    <property type="molecule type" value="Genomic_DNA"/>
</dbReference>
<name>A0AAV0ZEC6_VICFA</name>
<evidence type="ECO:0000313" key="3">
    <source>
        <dbReference type="Proteomes" id="UP001157006"/>
    </source>
</evidence>
<protein>
    <submittedName>
        <fullName evidence="2">Uncharacterized protein</fullName>
    </submittedName>
</protein>
<proteinExistence type="predicted"/>
<accession>A0AAV0ZEC6</accession>
<feature type="chain" id="PRO_5043583870" evidence="1">
    <location>
        <begin position="17"/>
        <end position="90"/>
    </location>
</feature>
<reference evidence="2 3" key="1">
    <citation type="submission" date="2023-01" db="EMBL/GenBank/DDBJ databases">
        <authorList>
            <person name="Kreplak J."/>
        </authorList>
    </citation>
    <scope>NUCLEOTIDE SEQUENCE [LARGE SCALE GENOMIC DNA]</scope>
</reference>
<feature type="signal peptide" evidence="1">
    <location>
        <begin position="1"/>
        <end position="16"/>
    </location>
</feature>
<evidence type="ECO:0000256" key="1">
    <source>
        <dbReference type="SAM" id="SignalP"/>
    </source>
</evidence>
<evidence type="ECO:0000313" key="2">
    <source>
        <dbReference type="EMBL" id="CAI8596182.1"/>
    </source>
</evidence>
<keyword evidence="3" id="KW-1185">Reference proteome</keyword>